<feature type="region of interest" description="Disordered" evidence="1">
    <location>
        <begin position="1"/>
        <end position="38"/>
    </location>
</feature>
<evidence type="ECO:0000256" key="1">
    <source>
        <dbReference type="SAM" id="MobiDB-lite"/>
    </source>
</evidence>
<proteinExistence type="predicted"/>
<accession>A0A0D3JEX7</accession>
<dbReference type="HOGENOM" id="CLU_2461533_0_0_1"/>
<dbReference type="Proteomes" id="UP000013827">
    <property type="component" value="Unassembled WGS sequence"/>
</dbReference>
<feature type="region of interest" description="Disordered" evidence="1">
    <location>
        <begin position="52"/>
        <end position="89"/>
    </location>
</feature>
<reference evidence="2" key="2">
    <citation type="submission" date="2024-10" db="UniProtKB">
        <authorList>
            <consortium name="EnsemblProtists"/>
        </authorList>
    </citation>
    <scope>IDENTIFICATION</scope>
</reference>
<dbReference type="EnsemblProtists" id="EOD22062">
    <property type="protein sequence ID" value="EOD22062"/>
    <property type="gene ID" value="EMIHUDRAFT_368481"/>
</dbReference>
<dbReference type="GeneID" id="17267602"/>
<name>A0A0D3JEX7_EMIH1</name>
<sequence>RLVLAGRGAPSHRRRPGELMGAQKRAQFRLPPPPSCRQAVPRWREEARRAIGDVPASSWAPKRSHRPVAPPSAPPRAATVRPPVLAYTG</sequence>
<dbReference type="RefSeq" id="XP_005774491.1">
    <property type="nucleotide sequence ID" value="XM_005774434.1"/>
</dbReference>
<dbReference type="KEGG" id="ehx:EMIHUDRAFT_368481"/>
<organism evidence="2 3">
    <name type="scientific">Emiliania huxleyi (strain CCMP1516)</name>
    <dbReference type="NCBI Taxonomy" id="280463"/>
    <lineage>
        <taxon>Eukaryota</taxon>
        <taxon>Haptista</taxon>
        <taxon>Haptophyta</taxon>
        <taxon>Prymnesiophyceae</taxon>
        <taxon>Isochrysidales</taxon>
        <taxon>Noelaerhabdaceae</taxon>
        <taxon>Emiliania</taxon>
    </lineage>
</organism>
<dbReference type="PaxDb" id="2903-EOD22062"/>
<protein>
    <submittedName>
        <fullName evidence="2">Uncharacterized protein</fullName>
    </submittedName>
</protein>
<reference evidence="3" key="1">
    <citation type="journal article" date="2013" name="Nature">
        <title>Pan genome of the phytoplankton Emiliania underpins its global distribution.</title>
        <authorList>
            <person name="Read B.A."/>
            <person name="Kegel J."/>
            <person name="Klute M.J."/>
            <person name="Kuo A."/>
            <person name="Lefebvre S.C."/>
            <person name="Maumus F."/>
            <person name="Mayer C."/>
            <person name="Miller J."/>
            <person name="Monier A."/>
            <person name="Salamov A."/>
            <person name="Young J."/>
            <person name="Aguilar M."/>
            <person name="Claverie J.M."/>
            <person name="Frickenhaus S."/>
            <person name="Gonzalez K."/>
            <person name="Herman E.K."/>
            <person name="Lin Y.C."/>
            <person name="Napier J."/>
            <person name="Ogata H."/>
            <person name="Sarno A.F."/>
            <person name="Shmutz J."/>
            <person name="Schroeder D."/>
            <person name="de Vargas C."/>
            <person name="Verret F."/>
            <person name="von Dassow P."/>
            <person name="Valentin K."/>
            <person name="Van de Peer Y."/>
            <person name="Wheeler G."/>
            <person name="Dacks J.B."/>
            <person name="Delwiche C.F."/>
            <person name="Dyhrman S.T."/>
            <person name="Glockner G."/>
            <person name="John U."/>
            <person name="Richards T."/>
            <person name="Worden A.Z."/>
            <person name="Zhang X."/>
            <person name="Grigoriev I.V."/>
            <person name="Allen A.E."/>
            <person name="Bidle K."/>
            <person name="Borodovsky M."/>
            <person name="Bowler C."/>
            <person name="Brownlee C."/>
            <person name="Cock J.M."/>
            <person name="Elias M."/>
            <person name="Gladyshev V.N."/>
            <person name="Groth M."/>
            <person name="Guda C."/>
            <person name="Hadaegh A."/>
            <person name="Iglesias-Rodriguez M.D."/>
            <person name="Jenkins J."/>
            <person name="Jones B.M."/>
            <person name="Lawson T."/>
            <person name="Leese F."/>
            <person name="Lindquist E."/>
            <person name="Lobanov A."/>
            <person name="Lomsadze A."/>
            <person name="Malik S.B."/>
            <person name="Marsh M.E."/>
            <person name="Mackinder L."/>
            <person name="Mock T."/>
            <person name="Mueller-Roeber B."/>
            <person name="Pagarete A."/>
            <person name="Parker M."/>
            <person name="Probert I."/>
            <person name="Quesneville H."/>
            <person name="Raines C."/>
            <person name="Rensing S.A."/>
            <person name="Riano-Pachon D.M."/>
            <person name="Richier S."/>
            <person name="Rokitta S."/>
            <person name="Shiraiwa Y."/>
            <person name="Soanes D.M."/>
            <person name="van der Giezen M."/>
            <person name="Wahlund T.M."/>
            <person name="Williams B."/>
            <person name="Wilson W."/>
            <person name="Wolfe G."/>
            <person name="Wurch L.L."/>
        </authorList>
    </citation>
    <scope>NUCLEOTIDE SEQUENCE</scope>
</reference>
<keyword evidence="3" id="KW-1185">Reference proteome</keyword>
<dbReference type="AlphaFoldDB" id="A0A0D3JEX7"/>
<evidence type="ECO:0000313" key="2">
    <source>
        <dbReference type="EnsemblProtists" id="EOD22062"/>
    </source>
</evidence>
<evidence type="ECO:0000313" key="3">
    <source>
        <dbReference type="Proteomes" id="UP000013827"/>
    </source>
</evidence>
<feature type="compositionally biased region" description="Low complexity" evidence="1">
    <location>
        <begin position="75"/>
        <end position="89"/>
    </location>
</feature>